<proteinExistence type="predicted"/>
<keyword evidence="2" id="KW-1185">Reference proteome</keyword>
<dbReference type="Gene3D" id="3.40.50.10320">
    <property type="entry name" value="LmbE-like"/>
    <property type="match status" value="1"/>
</dbReference>
<name>D5BNW1_PUNMI</name>
<sequence length="229" mass="24447">MKIVGIGAHPDDVEIFFYGFLAACKARGDDISIGVATDGAAGGDNPGAELAATRAKETVNGLTALATPSLLGLPDGGLAEAADARQVIARFISDCKPDLVVTHAPDDYHPDHRALSRFVTDVVGFTCPILFAETLMGIGFTPDFYVDITPFFAAKQAAIMAHDSQEPERFAAASALMNRYRAAQCNAPDGHYAEAYRMAARFPFTDIREMVPAPPAYRPFYVTGSDALI</sequence>
<protein>
    <recommendedName>
        <fullName evidence="3">PIG-L family deacetylase</fullName>
    </recommendedName>
</protein>
<dbReference type="PANTHER" id="PTHR12993:SF30">
    <property type="entry name" value="N-ACETYL-ALPHA-D-GLUCOSAMINYL L-MALATE DEACETYLASE 1"/>
    <property type="match status" value="1"/>
</dbReference>
<dbReference type="GO" id="GO:0016811">
    <property type="term" value="F:hydrolase activity, acting on carbon-nitrogen (but not peptide) bonds, in linear amides"/>
    <property type="evidence" value="ECO:0007669"/>
    <property type="project" value="TreeGrafter"/>
</dbReference>
<reference evidence="1 2" key="1">
    <citation type="journal article" date="2010" name="J. Bacteriol.">
        <title>Complete genome sequence of "Candidatus Puniceispirillum marinum" IMCC1322, a representative of the SAR116 clade in the Alphaproteobacteria.</title>
        <authorList>
            <person name="Oh H.M."/>
            <person name="Kwon K.K."/>
            <person name="Kang I."/>
            <person name="Kang S.G."/>
            <person name="Lee J.H."/>
            <person name="Kim S.J."/>
            <person name="Cho J.C."/>
        </authorList>
    </citation>
    <scope>NUCLEOTIDE SEQUENCE [LARGE SCALE GENOMIC DNA]</scope>
    <source>
        <strain evidence="1 2">IMCC1322</strain>
    </source>
</reference>
<gene>
    <name evidence="1" type="ordered locus">SAR116_2151</name>
</gene>
<dbReference type="OrthoDB" id="9790023at2"/>
<organism evidence="1 2">
    <name type="scientific">Puniceispirillum marinum (strain IMCC1322)</name>
    <dbReference type="NCBI Taxonomy" id="488538"/>
    <lineage>
        <taxon>Bacteria</taxon>
        <taxon>Pseudomonadati</taxon>
        <taxon>Pseudomonadota</taxon>
        <taxon>Alphaproteobacteria</taxon>
        <taxon>Candidatus Puniceispirillales</taxon>
        <taxon>Candidatus Puniceispirillaceae</taxon>
        <taxon>Candidatus Puniceispirillum</taxon>
    </lineage>
</organism>
<dbReference type="Proteomes" id="UP000007460">
    <property type="component" value="Chromosome"/>
</dbReference>
<dbReference type="Pfam" id="PF02585">
    <property type="entry name" value="PIG-L"/>
    <property type="match status" value="1"/>
</dbReference>
<dbReference type="PANTHER" id="PTHR12993">
    <property type="entry name" value="N-ACETYLGLUCOSAMINYL-PHOSPHATIDYLINOSITOL DE-N-ACETYLASE-RELATED"/>
    <property type="match status" value="1"/>
</dbReference>
<dbReference type="InterPro" id="IPR024078">
    <property type="entry name" value="LmbE-like_dom_sf"/>
</dbReference>
<evidence type="ECO:0000313" key="1">
    <source>
        <dbReference type="EMBL" id="ADE40395.1"/>
    </source>
</evidence>
<evidence type="ECO:0008006" key="3">
    <source>
        <dbReference type="Google" id="ProtNLM"/>
    </source>
</evidence>
<dbReference type="EMBL" id="CP001751">
    <property type="protein sequence ID" value="ADE40395.1"/>
    <property type="molecule type" value="Genomic_DNA"/>
</dbReference>
<evidence type="ECO:0000313" key="2">
    <source>
        <dbReference type="Proteomes" id="UP000007460"/>
    </source>
</evidence>
<accession>D5BNW1</accession>
<dbReference type="AlphaFoldDB" id="D5BNW1"/>
<dbReference type="HOGENOM" id="CLU_049311_3_3_5"/>
<dbReference type="RefSeq" id="WP_013047022.1">
    <property type="nucleotide sequence ID" value="NC_014010.1"/>
</dbReference>
<dbReference type="InterPro" id="IPR003737">
    <property type="entry name" value="GlcNAc_PI_deacetylase-related"/>
</dbReference>
<dbReference type="eggNOG" id="COG2120">
    <property type="taxonomic scope" value="Bacteria"/>
</dbReference>
<dbReference type="SUPFAM" id="SSF102588">
    <property type="entry name" value="LmbE-like"/>
    <property type="match status" value="1"/>
</dbReference>
<dbReference type="KEGG" id="apb:SAR116_2151"/>